<dbReference type="SUPFAM" id="SSF51905">
    <property type="entry name" value="FAD/NAD(P)-binding domain"/>
    <property type="match status" value="1"/>
</dbReference>
<keyword evidence="3" id="KW-1185">Reference proteome</keyword>
<protein>
    <submittedName>
        <fullName evidence="2">Glycine/D-amino acid oxidase-like deaminating enzyme</fullName>
    </submittedName>
</protein>
<dbReference type="AlphaFoldDB" id="A0A7W3J907"/>
<feature type="domain" description="Amine oxidase" evidence="1">
    <location>
        <begin position="13"/>
        <end position="403"/>
    </location>
</feature>
<sequence>MTDHDVVIVGAGLAGLVAALDLTRAGLDVRLLERDEQPGGRVATERVDGFVVDRGFQVLNTSYPQVRRRLDLDALDLRLFTSGALVRRDGRLHRLVDPRRHPGGLVGTLGSGLLPWRDKLAVAAYAARAGYQPVGRLLAEPETTAAQALRRRGIGDAGVERFLRPFLSGVLGEDELETSSRYVDLVWRSFARGRVGVPAAGMSAIPRQLPDGVLRCGVDVQAVDGGEVRHADGRLGARAVVVATDPRTAGRLLPTLAVPPMRALTTVYHAAPEPPGTEPILLLEGDDDRMVANSVVLSNAAPGYSGDGRALVATSLVGGAAAGVDEAAVRRRLARLYGVPTDGWAHVRTVSVPDALPGAQPPLGDLRRPVDLGDGLFVAGDHRDTPSVQGAMASGTRAARAVLDALAATSAAAR</sequence>
<dbReference type="RefSeq" id="WP_220489658.1">
    <property type="nucleotide sequence ID" value="NZ_BAAATF010000003.1"/>
</dbReference>
<reference evidence="2 3" key="1">
    <citation type="submission" date="2020-07" db="EMBL/GenBank/DDBJ databases">
        <title>Sequencing the genomes of 1000 actinobacteria strains.</title>
        <authorList>
            <person name="Klenk H.-P."/>
        </authorList>
    </citation>
    <scope>NUCLEOTIDE SEQUENCE [LARGE SCALE GENOMIC DNA]</scope>
    <source>
        <strain evidence="2 3">DSM 44121</strain>
    </source>
</reference>
<comment type="caution">
    <text evidence="2">The sequence shown here is derived from an EMBL/GenBank/DDBJ whole genome shotgun (WGS) entry which is preliminary data.</text>
</comment>
<organism evidence="2 3">
    <name type="scientific">Promicromonospora sukumoe</name>
    <dbReference type="NCBI Taxonomy" id="88382"/>
    <lineage>
        <taxon>Bacteria</taxon>
        <taxon>Bacillati</taxon>
        <taxon>Actinomycetota</taxon>
        <taxon>Actinomycetes</taxon>
        <taxon>Micrococcales</taxon>
        <taxon>Promicromonosporaceae</taxon>
        <taxon>Promicromonospora</taxon>
    </lineage>
</organism>
<gene>
    <name evidence="2" type="ORF">FHX71_002341</name>
</gene>
<name>A0A7W3J907_9MICO</name>
<proteinExistence type="predicted"/>
<dbReference type="InterPro" id="IPR002937">
    <property type="entry name" value="Amino_oxidase"/>
</dbReference>
<evidence type="ECO:0000259" key="1">
    <source>
        <dbReference type="Pfam" id="PF01593"/>
    </source>
</evidence>
<dbReference type="PANTHER" id="PTHR42841">
    <property type="entry name" value="AMINE OXIDASE"/>
    <property type="match status" value="1"/>
</dbReference>
<evidence type="ECO:0000313" key="2">
    <source>
        <dbReference type="EMBL" id="MBA8808399.1"/>
    </source>
</evidence>
<evidence type="ECO:0000313" key="3">
    <source>
        <dbReference type="Proteomes" id="UP000540568"/>
    </source>
</evidence>
<dbReference type="GO" id="GO:0016491">
    <property type="term" value="F:oxidoreductase activity"/>
    <property type="evidence" value="ECO:0007669"/>
    <property type="project" value="InterPro"/>
</dbReference>
<dbReference type="InterPro" id="IPR036188">
    <property type="entry name" value="FAD/NAD-bd_sf"/>
</dbReference>
<dbReference type="Gene3D" id="3.50.50.60">
    <property type="entry name" value="FAD/NAD(P)-binding domain"/>
    <property type="match status" value="1"/>
</dbReference>
<accession>A0A7W3J907</accession>
<dbReference type="EMBL" id="JACGWV010000001">
    <property type="protein sequence ID" value="MBA8808399.1"/>
    <property type="molecule type" value="Genomic_DNA"/>
</dbReference>
<dbReference type="Pfam" id="PF01593">
    <property type="entry name" value="Amino_oxidase"/>
    <property type="match status" value="1"/>
</dbReference>
<dbReference type="PRINTS" id="PR00469">
    <property type="entry name" value="PNDRDTASEII"/>
</dbReference>
<dbReference type="Proteomes" id="UP000540568">
    <property type="component" value="Unassembled WGS sequence"/>
</dbReference>